<dbReference type="InterPro" id="IPR000073">
    <property type="entry name" value="AB_hydrolase_1"/>
</dbReference>
<dbReference type="EMBL" id="CAEZSR010000074">
    <property type="protein sequence ID" value="CAB4565335.1"/>
    <property type="molecule type" value="Genomic_DNA"/>
</dbReference>
<proteinExistence type="predicted"/>
<dbReference type="Pfam" id="PF12697">
    <property type="entry name" value="Abhydrolase_6"/>
    <property type="match status" value="1"/>
</dbReference>
<dbReference type="PANTHER" id="PTHR42103:SF2">
    <property type="entry name" value="AB HYDROLASE-1 DOMAIN-CONTAINING PROTEIN"/>
    <property type="match status" value="1"/>
</dbReference>
<feature type="domain" description="AB hydrolase-1" evidence="1">
    <location>
        <begin position="41"/>
        <end position="198"/>
    </location>
</feature>
<dbReference type="PANTHER" id="PTHR42103">
    <property type="entry name" value="ALPHA/BETA-HYDROLASES SUPERFAMILY PROTEIN"/>
    <property type="match status" value="1"/>
</dbReference>
<protein>
    <submittedName>
        <fullName evidence="2">Unannotated protein</fullName>
    </submittedName>
</protein>
<dbReference type="Gene3D" id="3.40.50.1820">
    <property type="entry name" value="alpha/beta hydrolase"/>
    <property type="match status" value="1"/>
</dbReference>
<sequence>MGIETHQVGLHTADGLRLEGDLCAPHGASTGVVICHPHPSYGGDRYNSVVDAMFRALAAADVAVLRFDFRGVNDSEGQHGGGGPERLDAAAALDTLGSVIDSPLWLAGYSFGAAVALDVVHPDLAGWLAVAPPLAMMPGERAAATDPRPKHVLVAGHDQFSPPEPTAAAMEGWVHTDTTVIARADHFFAADLTTVAEWAVRSIGATDPR</sequence>
<dbReference type="InterPro" id="IPR029058">
    <property type="entry name" value="AB_hydrolase_fold"/>
</dbReference>
<name>A0A6J6DR36_9ZZZZ</name>
<evidence type="ECO:0000259" key="1">
    <source>
        <dbReference type="Pfam" id="PF12697"/>
    </source>
</evidence>
<dbReference type="SUPFAM" id="SSF53474">
    <property type="entry name" value="alpha/beta-Hydrolases"/>
    <property type="match status" value="1"/>
</dbReference>
<organism evidence="2">
    <name type="scientific">freshwater metagenome</name>
    <dbReference type="NCBI Taxonomy" id="449393"/>
    <lineage>
        <taxon>unclassified sequences</taxon>
        <taxon>metagenomes</taxon>
        <taxon>ecological metagenomes</taxon>
    </lineage>
</organism>
<accession>A0A6J6DR36</accession>
<gene>
    <name evidence="2" type="ORF">UFOPK1493_02051</name>
</gene>
<dbReference type="AlphaFoldDB" id="A0A6J6DR36"/>
<reference evidence="2" key="1">
    <citation type="submission" date="2020-05" db="EMBL/GenBank/DDBJ databases">
        <authorList>
            <person name="Chiriac C."/>
            <person name="Salcher M."/>
            <person name="Ghai R."/>
            <person name="Kavagutti S V."/>
        </authorList>
    </citation>
    <scope>NUCLEOTIDE SEQUENCE</scope>
</reference>
<evidence type="ECO:0000313" key="2">
    <source>
        <dbReference type="EMBL" id="CAB4565335.1"/>
    </source>
</evidence>